<sequence>MSWWVLNFSRLESGRSCDQLILSVETLLCIDRVHGIGSICRPMSHPAFMDSSFVATFKLGGAVTEMQGVNRILAVEPPQTYSGDTYGAKASTTKALNFSVTSLSAILLRPSLGLSQDMRKVKPFGKAKLFVFVADCPIKQIDSYFKMWWQIFIFNAATTRAPAFRLESVAIYLALRYHLKTSAFSVAGDDPAARMD</sequence>
<accession>A0A085MXH9</accession>
<dbReference type="EMBL" id="KL367606">
    <property type="protein sequence ID" value="KFD61925.1"/>
    <property type="molecule type" value="Genomic_DNA"/>
</dbReference>
<dbReference type="Proteomes" id="UP000030764">
    <property type="component" value="Unassembled WGS sequence"/>
</dbReference>
<dbReference type="AlphaFoldDB" id="A0A085MXH9"/>
<organism evidence="2">
    <name type="scientific">Trichuris suis</name>
    <name type="common">pig whipworm</name>
    <dbReference type="NCBI Taxonomy" id="68888"/>
    <lineage>
        <taxon>Eukaryota</taxon>
        <taxon>Metazoa</taxon>
        <taxon>Ecdysozoa</taxon>
        <taxon>Nematoda</taxon>
        <taxon>Enoplea</taxon>
        <taxon>Dorylaimia</taxon>
        <taxon>Trichinellida</taxon>
        <taxon>Trichuridae</taxon>
        <taxon>Trichuris</taxon>
    </lineage>
</organism>
<evidence type="ECO:0000313" key="3">
    <source>
        <dbReference type="Proteomes" id="UP000030764"/>
    </source>
</evidence>
<dbReference type="EMBL" id="KL363239">
    <property type="protein sequence ID" value="KFD51463.1"/>
    <property type="molecule type" value="Genomic_DNA"/>
</dbReference>
<evidence type="ECO:0000313" key="1">
    <source>
        <dbReference type="EMBL" id="KFD51463.1"/>
    </source>
</evidence>
<keyword evidence="3" id="KW-1185">Reference proteome</keyword>
<dbReference type="Proteomes" id="UP000030758">
    <property type="component" value="Unassembled WGS sequence"/>
</dbReference>
<proteinExistence type="predicted"/>
<evidence type="ECO:0000313" key="2">
    <source>
        <dbReference type="EMBL" id="KFD61925.1"/>
    </source>
</evidence>
<protein>
    <submittedName>
        <fullName evidence="2">Uncharacterized protein</fullName>
    </submittedName>
</protein>
<gene>
    <name evidence="1" type="ORF">M513_07676</name>
    <name evidence="2" type="ORF">M514_07676</name>
</gene>
<name>A0A085MXH9_9BILA</name>
<reference evidence="2 3" key="1">
    <citation type="journal article" date="2014" name="Nat. Genet.">
        <title>Genome and transcriptome of the porcine whipworm Trichuris suis.</title>
        <authorList>
            <person name="Jex A.R."/>
            <person name="Nejsum P."/>
            <person name="Schwarz E.M."/>
            <person name="Hu L."/>
            <person name="Young N.D."/>
            <person name="Hall R.S."/>
            <person name="Korhonen P.K."/>
            <person name="Liao S."/>
            <person name="Thamsborg S."/>
            <person name="Xia J."/>
            <person name="Xu P."/>
            <person name="Wang S."/>
            <person name="Scheerlinck J.P."/>
            <person name="Hofmann A."/>
            <person name="Sternberg P.W."/>
            <person name="Wang J."/>
            <person name="Gasser R.B."/>
        </authorList>
    </citation>
    <scope>NUCLEOTIDE SEQUENCE [LARGE SCALE GENOMIC DNA]</scope>
    <source>
        <strain evidence="2">DCEP-RM93F</strain>
        <strain evidence="1">DCEP-RM93M</strain>
    </source>
</reference>